<reference evidence="2" key="1">
    <citation type="submission" date="2021-01" db="EMBL/GenBank/DDBJ databases">
        <title>Modified the classification status of verrucomicrobia.</title>
        <authorList>
            <person name="Feng X."/>
        </authorList>
    </citation>
    <scope>NUCLEOTIDE SEQUENCE</scope>
    <source>
        <strain evidence="2">5K15</strain>
    </source>
</reference>
<evidence type="ECO:0000313" key="3">
    <source>
        <dbReference type="Proteomes" id="UP000634206"/>
    </source>
</evidence>
<evidence type="ECO:0000313" key="2">
    <source>
        <dbReference type="EMBL" id="MBK1854387.1"/>
    </source>
</evidence>
<dbReference type="Proteomes" id="UP000634206">
    <property type="component" value="Unassembled WGS sequence"/>
</dbReference>
<keyword evidence="3" id="KW-1185">Reference proteome</keyword>
<comment type="caution">
    <text evidence="2">The sequence shown here is derived from an EMBL/GenBank/DDBJ whole genome shotgun (WGS) entry which is preliminary data.</text>
</comment>
<dbReference type="RefSeq" id="WP_309488994.1">
    <property type="nucleotide sequence ID" value="NZ_JAENIG010000003.1"/>
</dbReference>
<dbReference type="EMBL" id="JAENIG010000003">
    <property type="protein sequence ID" value="MBK1854387.1"/>
    <property type="molecule type" value="Genomic_DNA"/>
</dbReference>
<name>A0AAE2SCA0_9BACT</name>
<feature type="region of interest" description="Disordered" evidence="1">
    <location>
        <begin position="37"/>
        <end position="56"/>
    </location>
</feature>
<dbReference type="AlphaFoldDB" id="A0AAE2SCA0"/>
<organism evidence="2 3">
    <name type="scientific">Oceaniferula flava</name>
    <dbReference type="NCBI Taxonomy" id="2800421"/>
    <lineage>
        <taxon>Bacteria</taxon>
        <taxon>Pseudomonadati</taxon>
        <taxon>Verrucomicrobiota</taxon>
        <taxon>Verrucomicrobiia</taxon>
        <taxon>Verrucomicrobiales</taxon>
        <taxon>Verrucomicrobiaceae</taxon>
        <taxon>Oceaniferula</taxon>
    </lineage>
</organism>
<evidence type="ECO:0000256" key="1">
    <source>
        <dbReference type="SAM" id="MobiDB-lite"/>
    </source>
</evidence>
<accession>A0AAE2SCA0</accession>
<proteinExistence type="predicted"/>
<sequence>MNVLALTILISVCLAAIFIVCCVAELRKPRTRGIEQDSLMPLDDAQPVLPNTTEKP</sequence>
<protein>
    <submittedName>
        <fullName evidence="2">Uncharacterized protein</fullName>
    </submittedName>
</protein>
<gene>
    <name evidence="2" type="ORF">JIN83_05425</name>
</gene>